<dbReference type="Pfam" id="PF14144">
    <property type="entry name" value="DOG1"/>
    <property type="match status" value="1"/>
</dbReference>
<dbReference type="GO" id="GO:0005634">
    <property type="term" value="C:nucleus"/>
    <property type="evidence" value="ECO:0007669"/>
    <property type="project" value="UniProtKB-SubCell"/>
</dbReference>
<feature type="coiled-coil region" evidence="6">
    <location>
        <begin position="167"/>
        <end position="194"/>
    </location>
</feature>
<evidence type="ECO:0000256" key="2">
    <source>
        <dbReference type="ARBA" id="ARBA00023015"/>
    </source>
</evidence>
<evidence type="ECO:0000256" key="1">
    <source>
        <dbReference type="ARBA" id="ARBA00004123"/>
    </source>
</evidence>
<dbReference type="FunCoup" id="A0A1D6DX23">
    <property type="interactions" value="194"/>
</dbReference>
<dbReference type="GO" id="GO:0043565">
    <property type="term" value="F:sequence-specific DNA binding"/>
    <property type="evidence" value="ECO:0007669"/>
    <property type="project" value="InterPro"/>
</dbReference>
<dbReference type="GO" id="GO:0006351">
    <property type="term" value="P:DNA-templated transcription"/>
    <property type="evidence" value="ECO:0007669"/>
    <property type="project" value="InterPro"/>
</dbReference>
<proteinExistence type="predicted"/>
<reference evidence="8" key="1">
    <citation type="submission" date="2015-12" db="EMBL/GenBank/DDBJ databases">
        <title>Update maize B73 reference genome by single molecule sequencing technologies.</title>
        <authorList>
            <consortium name="Maize Genome Sequencing Project"/>
            <person name="Ware D."/>
        </authorList>
    </citation>
    <scope>NUCLEOTIDE SEQUENCE [LARGE SCALE GENOMIC DNA]</scope>
    <source>
        <tissue evidence="8">Seedling</tissue>
    </source>
</reference>
<evidence type="ECO:0000313" key="8">
    <source>
        <dbReference type="EMBL" id="ONM13222.1"/>
    </source>
</evidence>
<sequence length="439" mass="48295">MMELYSGYLEDHFNLHKLSSASPPQYMTPAASPAQFAPAPLRMGYGRPAPVMGMWSSEPFKVDSGGHATCSASTVMEADTKLETSRVSALVHPSVLCLPIDSKVKNNVHDAMHAGDLRAATRCSTGSTRAREEYGSGNEQAAREGHEKARAEQGGCSEESPAEKGGHKAYIQQLETSRMKLAQLELELQRARRQQGAYANGSMGDPALGYTGSIDPGVAAFEIEYRHWVDEQKRHTAELMSALQGQQTSELELRLLVETGLSNYEHLFRIKALAANADVFHVMSGVWKTPAERFFLWIGGFRPSEVLKILSPQLEPLAEAQRMLVGGLQHTSTQAEDALSQGMEKLQQNLAEILTAEADPFGAPDAYMLQMATAVEKLKELVNFVTQADHLRLMTLQQMHKILTTRQAARGLLALGDYFQRLRTLSSLWAARPREAAIS</sequence>
<evidence type="ECO:0000256" key="6">
    <source>
        <dbReference type="SAM" id="Coils"/>
    </source>
</evidence>
<keyword evidence="6" id="KW-0175">Coiled coil</keyword>
<evidence type="ECO:0000256" key="3">
    <source>
        <dbReference type="ARBA" id="ARBA00023125"/>
    </source>
</evidence>
<dbReference type="EMBL" id="CM007648">
    <property type="protein sequence ID" value="ONM13222.1"/>
    <property type="molecule type" value="Genomic_DNA"/>
</dbReference>
<dbReference type="PANTHER" id="PTHR45693:SF36">
    <property type="entry name" value="TRANSCRIPTION FACTOR TGA4"/>
    <property type="match status" value="1"/>
</dbReference>
<evidence type="ECO:0000256" key="7">
    <source>
        <dbReference type="SAM" id="MobiDB-lite"/>
    </source>
</evidence>
<keyword evidence="4" id="KW-0804">Transcription</keyword>
<organism evidence="8">
    <name type="scientific">Zea mays</name>
    <name type="common">Maize</name>
    <dbReference type="NCBI Taxonomy" id="4577"/>
    <lineage>
        <taxon>Eukaryota</taxon>
        <taxon>Viridiplantae</taxon>
        <taxon>Streptophyta</taxon>
        <taxon>Embryophyta</taxon>
        <taxon>Tracheophyta</taxon>
        <taxon>Spermatophyta</taxon>
        <taxon>Magnoliopsida</taxon>
        <taxon>Liliopsida</taxon>
        <taxon>Poales</taxon>
        <taxon>Poaceae</taxon>
        <taxon>PACMAD clade</taxon>
        <taxon>Panicoideae</taxon>
        <taxon>Andropogonodae</taxon>
        <taxon>Andropogoneae</taxon>
        <taxon>Tripsacinae</taxon>
        <taxon>Zea</taxon>
    </lineage>
</organism>
<dbReference type="ExpressionAtlas" id="A0A1D6DX23">
    <property type="expression patterns" value="baseline and differential"/>
</dbReference>
<accession>A0A1D6DX23</accession>
<evidence type="ECO:0000256" key="4">
    <source>
        <dbReference type="ARBA" id="ARBA00023163"/>
    </source>
</evidence>
<feature type="region of interest" description="Disordered" evidence="7">
    <location>
        <begin position="123"/>
        <end position="167"/>
    </location>
</feature>
<protein>
    <submittedName>
        <fullName evidence="8">Transcription factor TGA4</fullName>
    </submittedName>
</protein>
<name>A0A1D6DX23_MAIZE</name>
<keyword evidence="2" id="KW-0805">Transcription regulation</keyword>
<keyword evidence="3" id="KW-0238">DNA-binding</keyword>
<evidence type="ECO:0000256" key="5">
    <source>
        <dbReference type="ARBA" id="ARBA00023242"/>
    </source>
</evidence>
<dbReference type="AlphaFoldDB" id="A0A1D6DX23"/>
<gene>
    <name evidence="8" type="ORF">ZEAMMB73_Zm00001d002143</name>
</gene>
<dbReference type="InParanoid" id="A0A1D6DX23"/>
<dbReference type="InterPro" id="IPR025422">
    <property type="entry name" value="TGA_domain"/>
</dbReference>
<dbReference type="PROSITE" id="PS51806">
    <property type="entry name" value="DOG1"/>
    <property type="match status" value="1"/>
</dbReference>
<dbReference type="STRING" id="4577.A0A1D6DX23"/>
<dbReference type="PANTHER" id="PTHR45693">
    <property type="entry name" value="TRANSCRIPTION FACTOR TGA9"/>
    <property type="match status" value="1"/>
</dbReference>
<comment type="subcellular location">
    <subcellularLocation>
        <location evidence="1">Nucleus</location>
    </subcellularLocation>
</comment>
<feature type="compositionally biased region" description="Basic and acidic residues" evidence="7">
    <location>
        <begin position="141"/>
        <end position="151"/>
    </location>
</feature>
<keyword evidence="5" id="KW-0539">Nucleus</keyword>